<proteinExistence type="predicted"/>
<dbReference type="GO" id="GO:0044291">
    <property type="term" value="C:cell-cell contact zone"/>
    <property type="evidence" value="ECO:0007669"/>
    <property type="project" value="Ensembl"/>
</dbReference>
<dbReference type="GO" id="GO:0007009">
    <property type="term" value="P:plasma membrane organization"/>
    <property type="evidence" value="ECO:0007669"/>
    <property type="project" value="InterPro"/>
</dbReference>
<dbReference type="GO" id="GO:0071439">
    <property type="term" value="C:clathrin complex"/>
    <property type="evidence" value="ECO:0007669"/>
    <property type="project" value="Ensembl"/>
</dbReference>
<feature type="compositionally biased region" description="Polar residues" evidence="1">
    <location>
        <begin position="417"/>
        <end position="429"/>
    </location>
</feature>
<feature type="region of interest" description="Disordered" evidence="1">
    <location>
        <begin position="275"/>
        <end position="299"/>
    </location>
</feature>
<gene>
    <name evidence="3" type="primary">BAIAP2L2</name>
</gene>
<dbReference type="OMA" id="QNLMEHF"/>
<dbReference type="GeneTree" id="ENSGT00940000153560"/>
<dbReference type="GO" id="GO:0005829">
    <property type="term" value="C:cytosol"/>
    <property type="evidence" value="ECO:0007669"/>
    <property type="project" value="TreeGrafter"/>
</dbReference>
<dbReference type="Gene3D" id="2.30.30.40">
    <property type="entry name" value="SH3 Domains"/>
    <property type="match status" value="1"/>
</dbReference>
<dbReference type="GO" id="GO:0012506">
    <property type="term" value="C:vesicle membrane"/>
    <property type="evidence" value="ECO:0007669"/>
    <property type="project" value="Ensembl"/>
</dbReference>
<evidence type="ECO:0000313" key="4">
    <source>
        <dbReference type="Proteomes" id="UP000472273"/>
    </source>
</evidence>
<dbReference type="PANTHER" id="PTHR14206:SF5">
    <property type="entry name" value="BRAIN-SPECIFIC ANGIOGENESIS INHIBITOR 1-ASSOCIATED PROTEIN 2-LIKE PROTEIN 2"/>
    <property type="match status" value="1"/>
</dbReference>
<dbReference type="GO" id="GO:0005543">
    <property type="term" value="F:phospholipid binding"/>
    <property type="evidence" value="ECO:0007669"/>
    <property type="project" value="Ensembl"/>
</dbReference>
<evidence type="ECO:0000256" key="1">
    <source>
        <dbReference type="SAM" id="MobiDB-lite"/>
    </source>
</evidence>
<dbReference type="GO" id="GO:0005654">
    <property type="term" value="C:nucleoplasm"/>
    <property type="evidence" value="ECO:0007669"/>
    <property type="project" value="TreeGrafter"/>
</dbReference>
<evidence type="ECO:0000259" key="2">
    <source>
        <dbReference type="PROSITE" id="PS51338"/>
    </source>
</evidence>
<dbReference type="Ensembl" id="ENSPTXT00000001243.1">
    <property type="protein sequence ID" value="ENSPTXP00000001206.1"/>
    <property type="gene ID" value="ENSPTXG00000000997.1"/>
</dbReference>
<dbReference type="AlphaFoldDB" id="A0A670XPR7"/>
<feature type="compositionally biased region" description="Low complexity" evidence="1">
    <location>
        <begin position="397"/>
        <end position="411"/>
    </location>
</feature>
<dbReference type="GO" id="GO:0051764">
    <property type="term" value="P:actin crosslink formation"/>
    <property type="evidence" value="ECO:0007669"/>
    <property type="project" value="TreeGrafter"/>
</dbReference>
<dbReference type="SUPFAM" id="SSF103657">
    <property type="entry name" value="BAR/IMD domain-like"/>
    <property type="match status" value="1"/>
</dbReference>
<sequence>MVYSKFFFFKETQMLYSILEQFNPALEKLIYLGNKYLQAFYALSEAADVYFTAVQKIGEQALQSSTSQILGEILIQMSETQMHLNRNLEIVVETFHVDLLQHMEKNTKLDVQFINDSCQQYEKEYRHRVASIDKSMMDLRRMEGRRDKNVWELKVGSRLSGELQVFASESQQAAEVEEKRRYRFLAEKHQLLSNTLLQFYNKARTIILNKAPLWKEELEASHNPVQNVLNSPPSQRRSSGRLTPTHLENFGSLLEQQCKFMKSFGLSYITGSASPGLSRSNSFGEQAAQRAEAGNKEGNSSHLLKVQAVVPHVRGSNQTLLPFGIGDVVTVLLPEAQNGWLYGKLEDGGPVNFDATPRSSHNAIIDNGTEGFPLRSSRSVDNLLGQSTASAPDNYWPKSSRPQSPVSSPSSVGAGTLPNSMSNSATPSMGTKVKLGTNPFATVKLRPTVTNDRSAPIV</sequence>
<feature type="region of interest" description="Disordered" evidence="1">
    <location>
        <begin position="384"/>
        <end position="434"/>
    </location>
</feature>
<dbReference type="PROSITE" id="PS51338">
    <property type="entry name" value="IMD"/>
    <property type="match status" value="1"/>
</dbReference>
<dbReference type="InterPro" id="IPR027681">
    <property type="entry name" value="IRSp53/IRTKS/Pinkbar"/>
</dbReference>
<dbReference type="Pfam" id="PF08397">
    <property type="entry name" value="IMD"/>
    <property type="match status" value="1"/>
</dbReference>
<dbReference type="Gene3D" id="1.20.1270.60">
    <property type="entry name" value="Arfaptin homology (AH) domain/BAR domain"/>
    <property type="match status" value="1"/>
</dbReference>
<dbReference type="InterPro" id="IPR013606">
    <property type="entry name" value="I-BAR_dom"/>
</dbReference>
<reference evidence="3" key="2">
    <citation type="submission" date="2025-09" db="UniProtKB">
        <authorList>
            <consortium name="Ensembl"/>
        </authorList>
    </citation>
    <scope>IDENTIFICATION</scope>
</reference>
<keyword evidence="4" id="KW-1185">Reference proteome</keyword>
<name>A0A670XPR7_PSETE</name>
<feature type="domain" description="IMD" evidence="2">
    <location>
        <begin position="1"/>
        <end position="253"/>
    </location>
</feature>
<protein>
    <submittedName>
        <fullName evidence="3">BAR/IMD domain containing adaptor protein 2 like 2</fullName>
    </submittedName>
</protein>
<organism evidence="3 4">
    <name type="scientific">Pseudonaja textilis</name>
    <name type="common">Eastern brown snake</name>
    <dbReference type="NCBI Taxonomy" id="8673"/>
    <lineage>
        <taxon>Eukaryota</taxon>
        <taxon>Metazoa</taxon>
        <taxon>Chordata</taxon>
        <taxon>Craniata</taxon>
        <taxon>Vertebrata</taxon>
        <taxon>Euteleostomi</taxon>
        <taxon>Lepidosauria</taxon>
        <taxon>Squamata</taxon>
        <taxon>Bifurcata</taxon>
        <taxon>Unidentata</taxon>
        <taxon>Episquamata</taxon>
        <taxon>Toxicofera</taxon>
        <taxon>Serpentes</taxon>
        <taxon>Colubroidea</taxon>
        <taxon>Elapidae</taxon>
        <taxon>Hydrophiinae</taxon>
        <taxon>Pseudonaja</taxon>
    </lineage>
</organism>
<accession>A0A670XPR7</accession>
<dbReference type="Proteomes" id="UP000472273">
    <property type="component" value="Unplaced"/>
</dbReference>
<dbReference type="PANTHER" id="PTHR14206">
    <property type="entry name" value="BRAIN-SPECIFIC ANGIOGENESIS INHIBITOR 1-ASSOCIATED PROTEIN 2"/>
    <property type="match status" value="1"/>
</dbReference>
<evidence type="ECO:0000313" key="3">
    <source>
        <dbReference type="Ensembl" id="ENSPTXP00000001206.1"/>
    </source>
</evidence>
<reference evidence="3" key="1">
    <citation type="submission" date="2025-08" db="UniProtKB">
        <authorList>
            <consortium name="Ensembl"/>
        </authorList>
    </citation>
    <scope>IDENTIFICATION</scope>
</reference>
<dbReference type="GO" id="GO:0030838">
    <property type="term" value="P:positive regulation of actin filament polymerization"/>
    <property type="evidence" value="ECO:0007669"/>
    <property type="project" value="TreeGrafter"/>
</dbReference>
<feature type="compositionally biased region" description="Polar residues" evidence="1">
    <location>
        <begin position="275"/>
        <end position="284"/>
    </location>
</feature>
<dbReference type="InterPro" id="IPR027267">
    <property type="entry name" value="AH/BAR_dom_sf"/>
</dbReference>
<dbReference type="GO" id="GO:0051017">
    <property type="term" value="P:actin filament bundle assembly"/>
    <property type="evidence" value="ECO:0007669"/>
    <property type="project" value="TreeGrafter"/>
</dbReference>